<feature type="compositionally biased region" description="Polar residues" evidence="3">
    <location>
        <begin position="419"/>
        <end position="432"/>
    </location>
</feature>
<dbReference type="CDD" id="cd16012">
    <property type="entry name" value="ALP"/>
    <property type="match status" value="1"/>
</dbReference>
<comment type="caution">
    <text evidence="5">The sequence shown here is derived from an EMBL/GenBank/DDBJ whole genome shotgun (WGS) entry which is preliminary data.</text>
</comment>
<feature type="transmembrane region" description="Helical" evidence="4">
    <location>
        <begin position="34"/>
        <end position="54"/>
    </location>
</feature>
<dbReference type="PANTHER" id="PTHR11596:SF5">
    <property type="entry name" value="ALKALINE PHOSPHATASE"/>
    <property type="match status" value="1"/>
</dbReference>
<keyword evidence="4" id="KW-0812">Transmembrane</keyword>
<keyword evidence="1" id="KW-0597">Phosphoprotein</keyword>
<accession>A0ABQ1XDM7</accession>
<keyword evidence="4" id="KW-0472">Membrane</keyword>
<dbReference type="Gene3D" id="3.40.720.10">
    <property type="entry name" value="Alkaline Phosphatase, subunit A"/>
    <property type="match status" value="2"/>
</dbReference>
<evidence type="ECO:0000256" key="4">
    <source>
        <dbReference type="SAM" id="Phobius"/>
    </source>
</evidence>
<gene>
    <name evidence="5" type="primary">phoA</name>
    <name evidence="5" type="ORF">GCM10011577_05520</name>
</gene>
<dbReference type="PANTHER" id="PTHR11596">
    <property type="entry name" value="ALKALINE PHOSPHATASE"/>
    <property type="match status" value="1"/>
</dbReference>
<evidence type="ECO:0000313" key="5">
    <source>
        <dbReference type="EMBL" id="GGG86452.1"/>
    </source>
</evidence>
<organism evidence="5 6">
    <name type="scientific">Pseudarthrobacter polychromogenes</name>
    <dbReference type="NCBI Taxonomy" id="1676"/>
    <lineage>
        <taxon>Bacteria</taxon>
        <taxon>Bacillati</taxon>
        <taxon>Actinomycetota</taxon>
        <taxon>Actinomycetes</taxon>
        <taxon>Micrococcales</taxon>
        <taxon>Micrococcaceae</taxon>
        <taxon>Pseudarthrobacter</taxon>
    </lineage>
</organism>
<dbReference type="Pfam" id="PF00245">
    <property type="entry name" value="Alk_phosphatase"/>
    <property type="match status" value="1"/>
</dbReference>
<evidence type="ECO:0000313" key="6">
    <source>
        <dbReference type="Proteomes" id="UP000596938"/>
    </source>
</evidence>
<protein>
    <submittedName>
        <fullName evidence="5">Alkaline phosphatase</fullName>
    </submittedName>
</protein>
<dbReference type="SMART" id="SM00098">
    <property type="entry name" value="alkPPc"/>
    <property type="match status" value="1"/>
</dbReference>
<dbReference type="EMBL" id="BMKU01000001">
    <property type="protein sequence ID" value="GGG86452.1"/>
    <property type="molecule type" value="Genomic_DNA"/>
</dbReference>
<comment type="similarity">
    <text evidence="2">Belongs to the alkaline phosphatase family.</text>
</comment>
<reference evidence="6" key="1">
    <citation type="journal article" date="2019" name="Int. J. Syst. Evol. Microbiol.">
        <title>The Global Catalogue of Microorganisms (GCM) 10K type strain sequencing project: providing services to taxonomists for standard genome sequencing and annotation.</title>
        <authorList>
            <consortium name="The Broad Institute Genomics Platform"/>
            <consortium name="The Broad Institute Genome Sequencing Center for Infectious Disease"/>
            <person name="Wu L."/>
            <person name="Ma J."/>
        </authorList>
    </citation>
    <scope>NUCLEOTIDE SEQUENCE [LARGE SCALE GENOMIC DNA]</scope>
    <source>
        <strain evidence="6">CGMCC 1.1927</strain>
    </source>
</reference>
<evidence type="ECO:0000256" key="1">
    <source>
        <dbReference type="ARBA" id="ARBA00022553"/>
    </source>
</evidence>
<keyword evidence="6" id="KW-1185">Reference proteome</keyword>
<proteinExistence type="inferred from homology"/>
<sequence>MADFYFRPRLGKDPLMRYVPAALMSDGTPRKIRGIVWIVLGAVLAISLVAYAVFTATRPAPAALQSPAKNVIYLLGDGMGRSHVTAARERYYGAEGRLVMESLPSHGSVSTYSVEKNSGQPGQAGFVPELVTASPAAATAFASGVKTYNTAIGVDAKGVVVPTIMELAKQAGYRTGNVSTAEVTDATPAGQMSHVLARGCQGPDYSADACQDTDVTGDKLPTSDVRVTPIADQIARNGTADVIFGGGMARFDAKDESALKEQGYSILGSVSSRIPATRADLNGASGEKVFGLFNTGNLTLEKAKKDNPDKPQAEEPSLQEMTQKAIELLNQDQSNGKGFYLQVEGALIDKRSHDNDAAQTLDEVKAFDDAVAAALDFAKRDGNTLVIVTADHETGGFNIIEKGSFTNAEAAGPPPNVDFGNSANSSTPTRNGGNFKDEERSTGIINGEGSEDPKNFGPATFRTPNDPSDVKDGSKEASLWLSYASGNHTGADVPIYAYGPGAEQLQGSVDNTDLFDIVGQALRVLR</sequence>
<dbReference type="PRINTS" id="PR00113">
    <property type="entry name" value="ALKPHPHTASE"/>
</dbReference>
<evidence type="ECO:0000256" key="3">
    <source>
        <dbReference type="SAM" id="MobiDB-lite"/>
    </source>
</evidence>
<dbReference type="InterPro" id="IPR001952">
    <property type="entry name" value="Alkaline_phosphatase"/>
</dbReference>
<keyword evidence="4" id="KW-1133">Transmembrane helix</keyword>
<name>A0ABQ1XDM7_9MICC</name>
<dbReference type="InterPro" id="IPR017850">
    <property type="entry name" value="Alkaline_phosphatase_core_sf"/>
</dbReference>
<evidence type="ECO:0000256" key="2">
    <source>
        <dbReference type="RuleBase" id="RU003946"/>
    </source>
</evidence>
<feature type="region of interest" description="Disordered" evidence="3">
    <location>
        <begin position="406"/>
        <end position="473"/>
    </location>
</feature>
<dbReference type="SUPFAM" id="SSF53649">
    <property type="entry name" value="Alkaline phosphatase-like"/>
    <property type="match status" value="1"/>
</dbReference>
<dbReference type="Proteomes" id="UP000596938">
    <property type="component" value="Unassembled WGS sequence"/>
</dbReference>